<sequence>MEKRQVIHLDVRADTDETLEQVATRVGQALNCTFAEVEQPKNWYPHVAEVFGLKLRLIGVVGIDRKKVAKLVGYVSDRGFYVSGKGLSEHDQVDISAYIADLLTMRTGLQWYRPTAEDRAAEGRWASAYDDWLGGIEDQRRIQDLYE</sequence>
<dbReference type="Proteomes" id="UP000192674">
    <property type="component" value="Unassembled WGS sequence"/>
</dbReference>
<evidence type="ECO:0000313" key="2">
    <source>
        <dbReference type="Proteomes" id="UP000192674"/>
    </source>
</evidence>
<protein>
    <submittedName>
        <fullName evidence="1">Uncharacterized protein</fullName>
    </submittedName>
</protein>
<keyword evidence="2" id="KW-1185">Reference proteome</keyword>
<accession>A0A1W2FTI8</accession>
<gene>
    <name evidence="1" type="ORF">SAMN05661093_09017</name>
</gene>
<dbReference type="EMBL" id="FWXV01000011">
    <property type="protein sequence ID" value="SMD25279.1"/>
    <property type="molecule type" value="Genomic_DNA"/>
</dbReference>
<dbReference type="AlphaFoldDB" id="A0A1W2FTI8"/>
<proteinExistence type="predicted"/>
<organism evidence="1 2">
    <name type="scientific">Kibdelosporangium aridum</name>
    <dbReference type="NCBI Taxonomy" id="2030"/>
    <lineage>
        <taxon>Bacteria</taxon>
        <taxon>Bacillati</taxon>
        <taxon>Actinomycetota</taxon>
        <taxon>Actinomycetes</taxon>
        <taxon>Pseudonocardiales</taxon>
        <taxon>Pseudonocardiaceae</taxon>
        <taxon>Kibdelosporangium</taxon>
    </lineage>
</organism>
<evidence type="ECO:0000313" key="1">
    <source>
        <dbReference type="EMBL" id="SMD25279.1"/>
    </source>
</evidence>
<name>A0A1W2FTI8_KIBAR</name>
<reference evidence="1 2" key="1">
    <citation type="submission" date="2017-04" db="EMBL/GenBank/DDBJ databases">
        <authorList>
            <person name="Afonso C.L."/>
            <person name="Miller P.J."/>
            <person name="Scott M.A."/>
            <person name="Spackman E."/>
            <person name="Goraichik I."/>
            <person name="Dimitrov K.M."/>
            <person name="Suarez D.L."/>
            <person name="Swayne D.E."/>
        </authorList>
    </citation>
    <scope>NUCLEOTIDE SEQUENCE [LARGE SCALE GENOMIC DNA]</scope>
    <source>
        <strain evidence="1 2">DSM 43828</strain>
    </source>
</reference>